<accession>A0A2U1FMJ6</accession>
<dbReference type="InterPro" id="IPR043129">
    <property type="entry name" value="ATPase_NBD"/>
</dbReference>
<proteinExistence type="predicted"/>
<dbReference type="Proteomes" id="UP000245462">
    <property type="component" value="Unassembled WGS sequence"/>
</dbReference>
<comment type="caution">
    <text evidence="2">The sequence shown here is derived from an EMBL/GenBank/DDBJ whole genome shotgun (WGS) entry which is preliminary data.</text>
</comment>
<evidence type="ECO:0000313" key="2">
    <source>
        <dbReference type="EMBL" id="PVZ13408.1"/>
    </source>
</evidence>
<protein>
    <recommendedName>
        <fullName evidence="1">Gcp-like domain-containing protein</fullName>
    </recommendedName>
</protein>
<name>A0A2U1FMJ6_9PORP</name>
<gene>
    <name evidence="2" type="ORF">C7382_103104</name>
</gene>
<dbReference type="Pfam" id="PF00814">
    <property type="entry name" value="TsaD"/>
    <property type="match status" value="1"/>
</dbReference>
<dbReference type="EMBL" id="QEKY01000003">
    <property type="protein sequence ID" value="PVZ13408.1"/>
    <property type="molecule type" value="Genomic_DNA"/>
</dbReference>
<dbReference type="SUPFAM" id="SSF53067">
    <property type="entry name" value="Actin-like ATPase domain"/>
    <property type="match status" value="1"/>
</dbReference>
<organism evidence="2 3">
    <name type="scientific">Porphyromonas loveana</name>
    <dbReference type="NCBI Taxonomy" id="1884669"/>
    <lineage>
        <taxon>Bacteria</taxon>
        <taxon>Pseudomonadati</taxon>
        <taxon>Bacteroidota</taxon>
        <taxon>Bacteroidia</taxon>
        <taxon>Bacteroidales</taxon>
        <taxon>Porphyromonadaceae</taxon>
        <taxon>Porphyromonas</taxon>
    </lineage>
</organism>
<feature type="domain" description="Gcp-like" evidence="1">
    <location>
        <begin position="2"/>
        <end position="86"/>
    </location>
</feature>
<evidence type="ECO:0000313" key="3">
    <source>
        <dbReference type="Proteomes" id="UP000245462"/>
    </source>
</evidence>
<keyword evidence="3" id="KW-1185">Reference proteome</keyword>
<dbReference type="AlphaFoldDB" id="A0A2U1FMJ6"/>
<reference evidence="2 3" key="1">
    <citation type="submission" date="2018-04" db="EMBL/GenBank/DDBJ databases">
        <title>Genomic Encyclopedia of Type Strains, Phase IV (KMG-IV): sequencing the most valuable type-strain genomes for metagenomic binning, comparative biology and taxonomic classification.</title>
        <authorList>
            <person name="Goeker M."/>
        </authorList>
    </citation>
    <scope>NUCLEOTIDE SEQUENCE [LARGE SCALE GENOMIC DNA]</scope>
    <source>
        <strain evidence="2 3">DSM 28520</strain>
    </source>
</reference>
<sequence length="144" mass="16303">MGIPLIAVPTLEVIAEAARSIVGEDWLLCPMIDARRMEVYTAFFDSTGRALTDTVSAIIDADSFVEELKQHQILFVGNGTEKCRPFIKGANAHFVDEVIHPLAEYMFKPAFLRMQTSQYEDVAYWEPFYLKDFVATVAKNKVIH</sequence>
<dbReference type="Gene3D" id="3.30.420.40">
    <property type="match status" value="1"/>
</dbReference>
<dbReference type="InterPro" id="IPR000905">
    <property type="entry name" value="Gcp-like_dom"/>
</dbReference>
<evidence type="ECO:0000259" key="1">
    <source>
        <dbReference type="Pfam" id="PF00814"/>
    </source>
</evidence>